<name>A0A4V3IY10_9MICO</name>
<evidence type="ECO:0000313" key="2">
    <source>
        <dbReference type="EMBL" id="TFD94845.1"/>
    </source>
</evidence>
<dbReference type="InterPro" id="IPR014922">
    <property type="entry name" value="YdhG-like"/>
</dbReference>
<accession>A0A4V3IY10</accession>
<dbReference type="Pfam" id="PF08818">
    <property type="entry name" value="DUF1801"/>
    <property type="match status" value="1"/>
</dbReference>
<dbReference type="Proteomes" id="UP000298468">
    <property type="component" value="Unassembled WGS sequence"/>
</dbReference>
<sequence>MAEQPESVQAYIATFPVEAQPVLAGIRAAILAAAPGATETISYGMPTVALDGRRLIYFAGWKRHVALYAIGRQHAELETELAPFRAEKDTVRFPLNRPVPYDLVERLTRALIAARSA</sequence>
<proteinExistence type="predicted"/>
<dbReference type="OrthoDB" id="3236524at2"/>
<dbReference type="AlphaFoldDB" id="A0A4V3IY10"/>
<organism evidence="2 3">
    <name type="scientific">Cryobacterium lactosi</name>
    <dbReference type="NCBI Taxonomy" id="1259202"/>
    <lineage>
        <taxon>Bacteria</taxon>
        <taxon>Bacillati</taxon>
        <taxon>Actinomycetota</taxon>
        <taxon>Actinomycetes</taxon>
        <taxon>Micrococcales</taxon>
        <taxon>Microbacteriaceae</taxon>
        <taxon>Cryobacterium</taxon>
    </lineage>
</organism>
<dbReference type="SUPFAM" id="SSF159888">
    <property type="entry name" value="YdhG-like"/>
    <property type="match status" value="1"/>
</dbReference>
<keyword evidence="3" id="KW-1185">Reference proteome</keyword>
<gene>
    <name evidence="2" type="ORF">E3T61_01550</name>
</gene>
<dbReference type="Gene3D" id="3.90.1150.200">
    <property type="match status" value="1"/>
</dbReference>
<dbReference type="EMBL" id="SOHM01000003">
    <property type="protein sequence ID" value="TFD94845.1"/>
    <property type="molecule type" value="Genomic_DNA"/>
</dbReference>
<feature type="domain" description="YdhG-like" evidence="1">
    <location>
        <begin position="20"/>
        <end position="110"/>
    </location>
</feature>
<evidence type="ECO:0000313" key="3">
    <source>
        <dbReference type="Proteomes" id="UP000298468"/>
    </source>
</evidence>
<comment type="caution">
    <text evidence="2">The sequence shown here is derived from an EMBL/GenBank/DDBJ whole genome shotgun (WGS) entry which is preliminary data.</text>
</comment>
<evidence type="ECO:0000259" key="1">
    <source>
        <dbReference type="Pfam" id="PF08818"/>
    </source>
</evidence>
<reference evidence="2 3" key="1">
    <citation type="submission" date="2019-03" db="EMBL/GenBank/DDBJ databases">
        <title>Genomics of glacier-inhabiting Cryobacterium strains.</title>
        <authorList>
            <person name="Liu Q."/>
            <person name="Xin Y.-H."/>
        </authorList>
    </citation>
    <scope>NUCLEOTIDE SEQUENCE [LARGE SCALE GENOMIC DNA]</scope>
    <source>
        <strain evidence="2 3">Sr59</strain>
    </source>
</reference>
<dbReference type="RefSeq" id="WP_134639168.1">
    <property type="nucleotide sequence ID" value="NZ_SOHM01000003.1"/>
</dbReference>
<protein>
    <submittedName>
        <fullName evidence="2">DUF1801 domain-containing protein</fullName>
    </submittedName>
</protein>